<accession>A0A851UNM6</accession>
<dbReference type="GO" id="GO:0005096">
    <property type="term" value="F:GTPase activator activity"/>
    <property type="evidence" value="ECO:0007669"/>
    <property type="project" value="TreeGrafter"/>
</dbReference>
<dbReference type="Gene3D" id="4.10.270.10">
    <property type="entry name" value="Myosin, subunit A"/>
    <property type="match status" value="1"/>
</dbReference>
<feature type="coiled-coil region" evidence="4">
    <location>
        <begin position="167"/>
        <end position="194"/>
    </location>
</feature>
<evidence type="ECO:0000256" key="3">
    <source>
        <dbReference type="ARBA" id="ARBA00022860"/>
    </source>
</evidence>
<dbReference type="InterPro" id="IPR023152">
    <property type="entry name" value="RasGAP_CS"/>
</dbReference>
<dbReference type="InterPro" id="IPR001936">
    <property type="entry name" value="RasGAP_dom"/>
</dbReference>
<dbReference type="PANTHER" id="PTHR14149">
    <property type="entry name" value="RAS GTPASE-ACTIVATING PROTEIN WITH IQ MOTIF"/>
    <property type="match status" value="1"/>
</dbReference>
<gene>
    <name evidence="8" type="primary">Iqgap1</name>
    <name evidence="8" type="ORF">ELAFOR_R00793</name>
</gene>
<evidence type="ECO:0000256" key="2">
    <source>
        <dbReference type="ARBA" id="ARBA00022737"/>
    </source>
</evidence>
<feature type="domain" description="WW" evidence="6">
    <location>
        <begin position="688"/>
        <end position="715"/>
    </location>
</feature>
<feature type="domain" description="Ras-GAP" evidence="5">
    <location>
        <begin position="1007"/>
        <end position="1240"/>
    </location>
</feature>
<dbReference type="EMBL" id="WBNG01000712">
    <property type="protein sequence ID" value="NXD28310.1"/>
    <property type="molecule type" value="Genomic_DNA"/>
</dbReference>
<dbReference type="SUPFAM" id="SSF52540">
    <property type="entry name" value="P-loop containing nucleoside triphosphate hydrolases"/>
    <property type="match status" value="1"/>
</dbReference>
<keyword evidence="9" id="KW-1185">Reference proteome</keyword>
<keyword evidence="4" id="KW-0175">Coiled coil</keyword>
<dbReference type="PROSITE" id="PS50096">
    <property type="entry name" value="IQ"/>
    <property type="match status" value="4"/>
</dbReference>
<dbReference type="PANTHER" id="PTHR14149:SF15">
    <property type="entry name" value="RAS GTPASE-ACTIVATING-LIKE PROTEIN IQGAP1"/>
    <property type="match status" value="1"/>
</dbReference>
<evidence type="ECO:0000313" key="8">
    <source>
        <dbReference type="EMBL" id="NXD28310.1"/>
    </source>
</evidence>
<dbReference type="GO" id="GO:0005516">
    <property type="term" value="F:calmodulin binding"/>
    <property type="evidence" value="ECO:0007669"/>
    <property type="project" value="UniProtKB-KW"/>
</dbReference>
<keyword evidence="2" id="KW-0677">Repeat</keyword>
<dbReference type="Pfam" id="PF00616">
    <property type="entry name" value="RasGAP"/>
    <property type="match status" value="1"/>
</dbReference>
<dbReference type="FunFam" id="1.10.418.10:FF:000013">
    <property type="entry name" value="IQ motif containing GTPase activating protein 1"/>
    <property type="match status" value="1"/>
</dbReference>
<dbReference type="FunFam" id="1.10.506.10:FF:000004">
    <property type="entry name" value="IQ motif containing GTPase activating protein 1"/>
    <property type="match status" value="1"/>
</dbReference>
<dbReference type="Gene3D" id="1.20.5.190">
    <property type="match status" value="1"/>
</dbReference>
<reference evidence="8" key="1">
    <citation type="submission" date="2019-09" db="EMBL/GenBank/DDBJ databases">
        <title>Bird 10,000 Genomes (B10K) Project - Family phase.</title>
        <authorList>
            <person name="Zhang G."/>
        </authorList>
    </citation>
    <scope>NUCLEOTIDE SEQUENCE</scope>
    <source>
        <strain evidence="8">B10K-IZCAS-20218</strain>
        <tissue evidence="8">Blood</tissue>
    </source>
</reference>
<dbReference type="GO" id="GO:1903479">
    <property type="term" value="P:mitotic actomyosin contractile ring assembly actin filament organization"/>
    <property type="evidence" value="ECO:0007669"/>
    <property type="project" value="TreeGrafter"/>
</dbReference>
<dbReference type="GO" id="GO:0005938">
    <property type="term" value="C:cell cortex"/>
    <property type="evidence" value="ECO:0007669"/>
    <property type="project" value="TreeGrafter"/>
</dbReference>
<dbReference type="GO" id="GO:0120025">
    <property type="term" value="C:plasma membrane bounded cell projection"/>
    <property type="evidence" value="ECO:0007669"/>
    <property type="project" value="UniProtKB-ARBA"/>
</dbReference>
<dbReference type="PROSITE" id="PS50021">
    <property type="entry name" value="CH"/>
    <property type="match status" value="1"/>
</dbReference>
<dbReference type="InterPro" id="IPR000593">
    <property type="entry name" value="RasGAP_C"/>
</dbReference>
<dbReference type="Pfam" id="PF00307">
    <property type="entry name" value="CH"/>
    <property type="match status" value="1"/>
</dbReference>
<dbReference type="Pfam" id="PF00612">
    <property type="entry name" value="IQ"/>
    <property type="match status" value="4"/>
</dbReference>
<dbReference type="PROSITE" id="PS00509">
    <property type="entry name" value="RAS_GTPASE_ACTIV_1"/>
    <property type="match status" value="1"/>
</dbReference>
<feature type="domain" description="Calponin-homology (CH)" evidence="7">
    <location>
        <begin position="43"/>
        <end position="158"/>
    </location>
</feature>
<evidence type="ECO:0000256" key="4">
    <source>
        <dbReference type="SAM" id="Coils"/>
    </source>
</evidence>
<feature type="non-terminal residue" evidence="8">
    <location>
        <position position="1"/>
    </location>
</feature>
<dbReference type="OrthoDB" id="775356at2759"/>
<keyword evidence="3" id="KW-0112">Calmodulin-binding</keyword>
<dbReference type="CDD" id="cd00201">
    <property type="entry name" value="WW"/>
    <property type="match status" value="1"/>
</dbReference>
<dbReference type="SMART" id="SM00456">
    <property type="entry name" value="WW"/>
    <property type="match status" value="1"/>
</dbReference>
<dbReference type="GO" id="GO:0010761">
    <property type="term" value="P:fibroblast migration"/>
    <property type="evidence" value="ECO:0007669"/>
    <property type="project" value="TreeGrafter"/>
</dbReference>
<dbReference type="Gene3D" id="1.10.418.10">
    <property type="entry name" value="Calponin-like domain"/>
    <property type="match status" value="1"/>
</dbReference>
<dbReference type="Gene3D" id="2.20.70.10">
    <property type="match status" value="1"/>
</dbReference>
<dbReference type="SMART" id="SM00015">
    <property type="entry name" value="IQ"/>
    <property type="match status" value="4"/>
</dbReference>
<evidence type="ECO:0000259" key="7">
    <source>
        <dbReference type="PROSITE" id="PS50021"/>
    </source>
</evidence>
<dbReference type="GO" id="GO:0007173">
    <property type="term" value="P:epidermal growth factor receptor signaling pathway"/>
    <property type="evidence" value="ECO:0007669"/>
    <property type="project" value="TreeGrafter"/>
</dbReference>
<dbReference type="InterPro" id="IPR036872">
    <property type="entry name" value="CH_dom_sf"/>
</dbReference>
<evidence type="ECO:0000256" key="1">
    <source>
        <dbReference type="ARBA" id="ARBA00022553"/>
    </source>
</evidence>
<dbReference type="InterPro" id="IPR001202">
    <property type="entry name" value="WW_dom"/>
</dbReference>
<proteinExistence type="predicted"/>
<dbReference type="InterPro" id="IPR008936">
    <property type="entry name" value="Rho_GTPase_activation_prot"/>
</dbReference>
<dbReference type="PROSITE" id="PS50018">
    <property type="entry name" value="RAS_GTPASE_ACTIV_2"/>
    <property type="match status" value="1"/>
</dbReference>
<dbReference type="FunFam" id="4.10.270.10:FF:000003">
    <property type="entry name" value="IQ motif containing GTPase activating protein 1"/>
    <property type="match status" value="1"/>
</dbReference>
<dbReference type="PROSITE" id="PS01159">
    <property type="entry name" value="WW_DOMAIN_1"/>
    <property type="match status" value="1"/>
</dbReference>
<dbReference type="SMART" id="SM00323">
    <property type="entry name" value="RasGAP"/>
    <property type="match status" value="1"/>
</dbReference>
<dbReference type="Gene3D" id="1.10.506.10">
    <property type="entry name" value="GTPase Activation - p120gap, domain 1"/>
    <property type="match status" value="1"/>
</dbReference>
<dbReference type="SUPFAM" id="SSF48350">
    <property type="entry name" value="GTPase activation domain, GAP"/>
    <property type="match status" value="1"/>
</dbReference>
<comment type="caution">
    <text evidence="8">The sequence shown here is derived from an EMBL/GenBank/DDBJ whole genome shotgun (WGS) entry which is preliminary data.</text>
</comment>
<dbReference type="Proteomes" id="UP000623542">
    <property type="component" value="Unassembled WGS sequence"/>
</dbReference>
<organism evidence="8 9">
    <name type="scientific">Elachura formosa</name>
    <name type="common">spotted wren-babbler</name>
    <dbReference type="NCBI Taxonomy" id="1463973"/>
    <lineage>
        <taxon>Eukaryota</taxon>
        <taxon>Metazoa</taxon>
        <taxon>Chordata</taxon>
        <taxon>Craniata</taxon>
        <taxon>Vertebrata</taxon>
        <taxon>Euteleostomi</taxon>
        <taxon>Archelosauria</taxon>
        <taxon>Archosauria</taxon>
        <taxon>Dinosauria</taxon>
        <taxon>Saurischia</taxon>
        <taxon>Theropoda</taxon>
        <taxon>Coelurosauria</taxon>
        <taxon>Aves</taxon>
        <taxon>Neognathae</taxon>
        <taxon>Neoaves</taxon>
        <taxon>Telluraves</taxon>
        <taxon>Australaves</taxon>
        <taxon>Passeriformes</taxon>
        <taxon>Elachuridae</taxon>
        <taxon>Elachura</taxon>
    </lineage>
</organism>
<feature type="non-terminal residue" evidence="8">
    <location>
        <position position="1661"/>
    </location>
</feature>
<dbReference type="Pfam" id="PF03836">
    <property type="entry name" value="RasGAP_C"/>
    <property type="match status" value="1"/>
</dbReference>
<name>A0A851UNM6_9PASS</name>
<feature type="coiled-coil region" evidence="4">
    <location>
        <begin position="262"/>
        <end position="289"/>
    </location>
</feature>
<sequence>MAAEDVDGLAVSRPHYGSVLDNERLTAEEMDERRRQNVAYEYLCHLEEAKRWMEACLNEELPATTELEEGLRNGVYLAKLGNFFSPKVVSVKKIYDREQARYKATGLHFRHTDNVIQWLNAMSEIGLPKIFYPETTDIYDRKNMPRCIYCIHALSLYLFKLGLAPQIQDLYGKVDFTEEEISNMRLELEKYGIQMPAFSKIGGILANELSVDEAALHAAVIAINEAIDRQVPADTLTAMKNPNALLINLDDQLESTYQATLYSAKQDKMENAKNRVAHSDRERDVYEELLTQAEIQGNINKVNTHAAISKIDLALERGDALALYEALATPALGLRGLLQENCDWYFKQFLSDRQQKQEAGLTGPLQKEELQLRVDAANRAAQQYQQRLAAVAKINSAIRMGDAEKTVAEIMNPEAQLPEVYSFAADLYQRELATLQQQSPEASITFSGHLTHPELSVAVEMLSSVAMINRALDSGDMNTVWKQLSSPVTGLTNIEDENSQRYIDDLLKLKAERSAEGNKFITWNDIQSCVDHVNKVVCEEHERILAIGLINEALDEGDTKKTLQALQTPAAKLEGVVPKVAQHYQDTLLRAKREKAQDTQDETAVLWLDEIQDGIHKANKDTEESQRFSLGILAINEAVDHGDVSQTLSALRSPDVGLYGVTPECAETYQKELSEVKKRAAGGNGSEWVKHWVRGGYHYFHNLRTKEGGWDEPAEFVQNDTQLSREEIQSTISGVTAAYNREQLWLANENLIMKLQACCRGYLVRQEFNSRINFLKKQVPAITCIQSQWRGYKQRKAYQIRLDYLRAQKDQVVKIQSMTRMYQARRRYRDRLQYFRNHINDVVKIQAFIRANKAREDYKTLINAENPPMAVVRKFVHLLDQSDQDFQEELELMKLREEVVTLIRSNQQLENDLNLMDIKIGLLVKNKITLQDVVSHSKKLTKKNKEQLSDMMMLNKQRGGLKALSKEKREKLEAYQHLFYLLQTNPTYLAKLIFQMPQNKSTKFMDSVIFTLYNYASNQREEYLLLRLFQTALQEEIKSKVDQIHEIVTGNPTVIKMVVSFNRGARGQNALRQILAPVVKEIIDDKSLNIKTDPVDIYKSWVNQMESQTGEASKLPYDVTPEQALSHEEVRMRLDASIRNMRTVTDKFLSAIISSVDKIPYGMRFIAKVLKDSLHEKFPDAGEDELLKIVGNLLYYRYMNPAIVAPDAFDIIDLSAGGQLTTDQRRNLGSIAKMLQHAASNKMFMGDNAHLSIINEYLLQSYQKFRRFFQAACEVPELQDKFNIDEYSDLVTLTKPVIYISIGEIINAHTLLLDHQDAIAPEHNDPIHELLDDLGEVPTIESLIGGEGSGNVNDPNREMLAKTEVSLTLTNKFDVPGDENAEMDARTILLNTKRLIVDVIRFQPGETLTEILETSATSEQEAEHHRAMQKRAIRDAKTPDKMKKSVSVKEDGNLNLQEKKEKIKAGLKKLTELGPVNAKNKYQELINDIAKDIRNQRRYRQRRKAELVKLQQTYSALNSKATFYGEQVDYYKSYIKTCLDNLASKGKVSKKPREMKGKNSKKISLKYTAARLHEKGVLLEIEDLQSNQFKNVIFEISPTEEVGDFEVKAKFMGVQMETFMLHYQDLLQLQYEGVAVMKLFDRAKVNVNLLIFLLNKKFYGK</sequence>
<protein>
    <submittedName>
        <fullName evidence="8">IQGA1 protein</fullName>
    </submittedName>
</protein>
<evidence type="ECO:0000259" key="6">
    <source>
        <dbReference type="PROSITE" id="PS50020"/>
    </source>
</evidence>
<dbReference type="InterPro" id="IPR000048">
    <property type="entry name" value="IQ_motif_EF-hand-BS"/>
</dbReference>
<dbReference type="GO" id="GO:0051015">
    <property type="term" value="F:actin filament binding"/>
    <property type="evidence" value="ECO:0007669"/>
    <property type="project" value="TreeGrafter"/>
</dbReference>
<dbReference type="SUPFAM" id="SSF47576">
    <property type="entry name" value="Calponin-homology domain, CH-domain"/>
    <property type="match status" value="1"/>
</dbReference>
<dbReference type="InterPro" id="IPR027417">
    <property type="entry name" value="P-loop_NTPase"/>
</dbReference>
<evidence type="ECO:0000259" key="5">
    <source>
        <dbReference type="PROSITE" id="PS50018"/>
    </source>
</evidence>
<dbReference type="GO" id="GO:0005634">
    <property type="term" value="C:nucleus"/>
    <property type="evidence" value="ECO:0007669"/>
    <property type="project" value="TreeGrafter"/>
</dbReference>
<dbReference type="PROSITE" id="PS50020">
    <property type="entry name" value="WW_DOMAIN_2"/>
    <property type="match status" value="1"/>
</dbReference>
<dbReference type="SMART" id="SM00033">
    <property type="entry name" value="CH"/>
    <property type="match status" value="1"/>
</dbReference>
<dbReference type="SUPFAM" id="SSF143885">
    <property type="entry name" value="RGC domain-like"/>
    <property type="match status" value="1"/>
</dbReference>
<dbReference type="InterPro" id="IPR001715">
    <property type="entry name" value="CH_dom"/>
</dbReference>
<keyword evidence="1" id="KW-0597">Phosphoprotein</keyword>
<evidence type="ECO:0000313" key="9">
    <source>
        <dbReference type="Proteomes" id="UP000623542"/>
    </source>
</evidence>